<dbReference type="InterPro" id="IPR025669">
    <property type="entry name" value="AAA_dom"/>
</dbReference>
<dbReference type="PANTHER" id="PTHR13696:SF52">
    <property type="entry name" value="PARA FAMILY PROTEIN CT_582"/>
    <property type="match status" value="1"/>
</dbReference>
<dbReference type="EMBL" id="QZVT01000010">
    <property type="protein sequence ID" value="RJT76950.1"/>
    <property type="molecule type" value="Genomic_DNA"/>
</dbReference>
<evidence type="ECO:0000313" key="3">
    <source>
        <dbReference type="Proteomes" id="UP000272560"/>
    </source>
</evidence>
<dbReference type="InterPro" id="IPR050678">
    <property type="entry name" value="DNA_Partitioning_ATPase"/>
</dbReference>
<dbReference type="Proteomes" id="UP000272560">
    <property type="component" value="Unassembled WGS sequence"/>
</dbReference>
<organism evidence="2 3">
    <name type="scientific">Arthrobacter cheniae</name>
    <dbReference type="NCBI Taxonomy" id="1258888"/>
    <lineage>
        <taxon>Bacteria</taxon>
        <taxon>Bacillati</taxon>
        <taxon>Actinomycetota</taxon>
        <taxon>Actinomycetes</taxon>
        <taxon>Micrococcales</taxon>
        <taxon>Micrococcaceae</taxon>
        <taxon>Arthrobacter</taxon>
    </lineage>
</organism>
<dbReference type="RefSeq" id="WP_120150040.1">
    <property type="nucleotide sequence ID" value="NZ_QZVT01000010.1"/>
</dbReference>
<comment type="caution">
    <text evidence="2">The sequence shown here is derived from an EMBL/GenBank/DDBJ whole genome shotgun (WGS) entry which is preliminary data.</text>
</comment>
<dbReference type="AlphaFoldDB" id="A0A3A5M7N6"/>
<protein>
    <submittedName>
        <fullName evidence="2">ParA family protein</fullName>
    </submittedName>
</protein>
<dbReference type="OrthoDB" id="4537985at2"/>
<keyword evidence="3" id="KW-1185">Reference proteome</keyword>
<reference evidence="2 3" key="1">
    <citation type="submission" date="2018-09" db="EMBL/GenBank/DDBJ databases">
        <title>Novel species of Arthrobacter.</title>
        <authorList>
            <person name="Liu Q."/>
            <person name="Xin Y.-H."/>
        </authorList>
    </citation>
    <scope>NUCLEOTIDE SEQUENCE [LARGE SCALE GENOMIC DNA]</scope>
    <source>
        <strain evidence="2 3">Hz2</strain>
    </source>
</reference>
<evidence type="ECO:0000259" key="1">
    <source>
        <dbReference type="Pfam" id="PF13614"/>
    </source>
</evidence>
<dbReference type="InterPro" id="IPR027417">
    <property type="entry name" value="P-loop_NTPase"/>
</dbReference>
<dbReference type="SUPFAM" id="SSF52540">
    <property type="entry name" value="P-loop containing nucleoside triphosphate hydrolases"/>
    <property type="match status" value="1"/>
</dbReference>
<dbReference type="Pfam" id="PF13614">
    <property type="entry name" value="AAA_31"/>
    <property type="match status" value="1"/>
</dbReference>
<proteinExistence type="predicted"/>
<gene>
    <name evidence="2" type="ORF">D6T63_15950</name>
</gene>
<dbReference type="PANTHER" id="PTHR13696">
    <property type="entry name" value="P-LOOP CONTAINING NUCLEOSIDE TRIPHOSPHATE HYDROLASE"/>
    <property type="match status" value="1"/>
</dbReference>
<sequence>MTTSYVVSNNKGGVGKTAVVTQLAFGLARAGQKVLVVDLDPQANASRRLGWSFDHANPVPTISEAIKANENGVGEDAVVTCAGTHMDGSPLSIDLLPSRPDLENRISEAGAVGAQRRLVRALTGWTDDRYDFILIDTPPSLGHLTQLGLAAADGVLIVTEPEFDSIEGAVRVRDFIEAHAIDLANPSLYLAGIIVSRLRSQIGEHKFQIDGLEEIAPGKVLQPIIPERSVYKDASGAAASITDYRTAAGRTMTEVYDQLTATIQNLAKEAAR</sequence>
<dbReference type="CDD" id="cd02042">
    <property type="entry name" value="ParAB_family"/>
    <property type="match status" value="1"/>
</dbReference>
<accession>A0A3A5M7N6</accession>
<dbReference type="Gene3D" id="3.40.50.300">
    <property type="entry name" value="P-loop containing nucleotide triphosphate hydrolases"/>
    <property type="match status" value="1"/>
</dbReference>
<name>A0A3A5M7N6_9MICC</name>
<evidence type="ECO:0000313" key="2">
    <source>
        <dbReference type="EMBL" id="RJT76950.1"/>
    </source>
</evidence>
<feature type="domain" description="AAA" evidence="1">
    <location>
        <begin position="6"/>
        <end position="178"/>
    </location>
</feature>